<dbReference type="InterPro" id="IPR002716">
    <property type="entry name" value="PIN_dom"/>
</dbReference>
<evidence type="ECO:0000259" key="2">
    <source>
        <dbReference type="Pfam" id="PF01850"/>
    </source>
</evidence>
<dbReference type="PANTHER" id="PTHR35901">
    <property type="entry name" value="RIBONUCLEASE VAPC3"/>
    <property type="match status" value="1"/>
</dbReference>
<dbReference type="SUPFAM" id="SSF88723">
    <property type="entry name" value="PIN domain-like"/>
    <property type="match status" value="1"/>
</dbReference>
<reference evidence="3 4" key="1">
    <citation type="submission" date="2020-08" db="EMBL/GenBank/DDBJ databases">
        <title>Novel species isolated from subtropical streams in China.</title>
        <authorList>
            <person name="Lu H."/>
        </authorList>
    </citation>
    <scope>NUCLEOTIDE SEQUENCE [LARGE SCALE GENOMIC DNA]</scope>
    <source>
        <strain evidence="3 4">CY22W</strain>
    </source>
</reference>
<dbReference type="RefSeq" id="WP_186902238.1">
    <property type="nucleotide sequence ID" value="NZ_JACOGD010000001.1"/>
</dbReference>
<name>A0ABR7A0C1_9BURK</name>
<evidence type="ECO:0000313" key="4">
    <source>
        <dbReference type="Proteomes" id="UP000654304"/>
    </source>
</evidence>
<protein>
    <submittedName>
        <fullName evidence="3">Type II toxin-antitoxin system VapC family toxin</fullName>
    </submittedName>
</protein>
<dbReference type="Gene3D" id="3.40.50.1010">
    <property type="entry name" value="5'-nuclease"/>
    <property type="match status" value="1"/>
</dbReference>
<keyword evidence="1" id="KW-0460">Magnesium</keyword>
<dbReference type="InterPro" id="IPR051619">
    <property type="entry name" value="TypeII_TA_RNase_PINc/VapC"/>
</dbReference>
<dbReference type="Pfam" id="PF01850">
    <property type="entry name" value="PIN"/>
    <property type="match status" value="1"/>
</dbReference>
<feature type="domain" description="PIN" evidence="2">
    <location>
        <begin position="5"/>
        <end position="131"/>
    </location>
</feature>
<evidence type="ECO:0000256" key="1">
    <source>
        <dbReference type="ARBA" id="ARBA00022842"/>
    </source>
</evidence>
<sequence>MAEVVVLDAGVALAWFIDPIGERQEYAAALLEAVKKNKVSFIVPDIFFVEVPYVLMKAFNKNKISQTTLNQAARFIDLVTADVVPSNLSIEENIQKALKWELKAYDATYFDLAAKLDVPIAAIDVDLVKKAEKFKIPLWKPKQ</sequence>
<comment type="caution">
    <text evidence="3">The sequence shown here is derived from an EMBL/GenBank/DDBJ whole genome shotgun (WGS) entry which is preliminary data.</text>
</comment>
<dbReference type="CDD" id="cd09873">
    <property type="entry name" value="PIN_Pae0151-like"/>
    <property type="match status" value="1"/>
</dbReference>
<dbReference type="InterPro" id="IPR029060">
    <property type="entry name" value="PIN-like_dom_sf"/>
</dbReference>
<accession>A0ABR7A0C1</accession>
<dbReference type="EMBL" id="JACOGD010000001">
    <property type="protein sequence ID" value="MBC3930359.1"/>
    <property type="molecule type" value="Genomic_DNA"/>
</dbReference>
<organism evidence="3 4">
    <name type="scientific">Undibacterium curvum</name>
    <dbReference type="NCBI Taxonomy" id="2762294"/>
    <lineage>
        <taxon>Bacteria</taxon>
        <taxon>Pseudomonadati</taxon>
        <taxon>Pseudomonadota</taxon>
        <taxon>Betaproteobacteria</taxon>
        <taxon>Burkholderiales</taxon>
        <taxon>Oxalobacteraceae</taxon>
        <taxon>Undibacterium</taxon>
    </lineage>
</organism>
<evidence type="ECO:0000313" key="3">
    <source>
        <dbReference type="EMBL" id="MBC3930359.1"/>
    </source>
</evidence>
<proteinExistence type="predicted"/>
<dbReference type="PANTHER" id="PTHR35901:SF1">
    <property type="entry name" value="EXONUCLEASE VAPC9"/>
    <property type="match status" value="1"/>
</dbReference>
<dbReference type="Proteomes" id="UP000654304">
    <property type="component" value="Unassembled WGS sequence"/>
</dbReference>
<gene>
    <name evidence="3" type="ORF">H8K43_01645</name>
</gene>
<keyword evidence="4" id="KW-1185">Reference proteome</keyword>
<dbReference type="InterPro" id="IPR044153">
    <property type="entry name" value="PIN_Pae0151-like"/>
</dbReference>